<accession>A0A3B0X2M9</accession>
<dbReference type="EMBL" id="UOFG01000162">
    <property type="protein sequence ID" value="VAW62051.1"/>
    <property type="molecule type" value="Genomic_DNA"/>
</dbReference>
<evidence type="ECO:0000313" key="4">
    <source>
        <dbReference type="EMBL" id="VAW62051.1"/>
    </source>
</evidence>
<dbReference type="GO" id="GO:0003723">
    <property type="term" value="F:RNA binding"/>
    <property type="evidence" value="ECO:0007669"/>
    <property type="project" value="UniProtKB-KW"/>
</dbReference>
<reference evidence="4" key="1">
    <citation type="submission" date="2018-06" db="EMBL/GenBank/DDBJ databases">
        <authorList>
            <person name="Zhirakovskaya E."/>
        </authorList>
    </citation>
    <scope>NUCLEOTIDE SEQUENCE</scope>
</reference>
<keyword evidence="2" id="KW-0694">RNA-binding</keyword>
<sequence length="162" mass="18708">MAKKNKKNTRSTSSSIAVNKKARHDFTIEDTYDAGIVLEGWEVKSLREGRVQMRDTYVMVKQDEIFWLGGQITPLLSASTHVNPEPGRARKLLLNRREIDRLIGLVDRKGYTLVPLKMFWSKGRAKMQIGLAKGKQLHDKRADEKDRDWNRDKARILKGTHH</sequence>
<feature type="compositionally biased region" description="Basic and acidic residues" evidence="3">
    <location>
        <begin position="136"/>
        <end position="155"/>
    </location>
</feature>
<dbReference type="InterPro" id="IPR020081">
    <property type="entry name" value="SsrA-bd_prot_CS"/>
</dbReference>
<dbReference type="NCBIfam" id="NF003843">
    <property type="entry name" value="PRK05422.1"/>
    <property type="match status" value="1"/>
</dbReference>
<dbReference type="GO" id="GO:0005829">
    <property type="term" value="C:cytosol"/>
    <property type="evidence" value="ECO:0007669"/>
    <property type="project" value="TreeGrafter"/>
</dbReference>
<evidence type="ECO:0000256" key="1">
    <source>
        <dbReference type="ARBA" id="ARBA00022490"/>
    </source>
</evidence>
<dbReference type="AlphaFoldDB" id="A0A3B0X2M9"/>
<name>A0A3B0X2M9_9ZZZZ</name>
<dbReference type="PANTHER" id="PTHR30308">
    <property type="entry name" value="TMRNA-BINDING COMPONENT OF TRANS-TRANSLATION TAGGING COMPLEX"/>
    <property type="match status" value="1"/>
</dbReference>
<proteinExistence type="inferred from homology"/>
<protein>
    <submittedName>
        <fullName evidence="4">TmRNA-binding protein SmpB</fullName>
    </submittedName>
</protein>
<dbReference type="PROSITE" id="PS01317">
    <property type="entry name" value="SSRP"/>
    <property type="match status" value="1"/>
</dbReference>
<dbReference type="SUPFAM" id="SSF74982">
    <property type="entry name" value="Small protein B (SmpB)"/>
    <property type="match status" value="1"/>
</dbReference>
<dbReference type="NCBIfam" id="TIGR00086">
    <property type="entry name" value="smpB"/>
    <property type="match status" value="1"/>
</dbReference>
<dbReference type="Gene3D" id="2.40.280.10">
    <property type="match status" value="1"/>
</dbReference>
<dbReference type="InterPro" id="IPR023620">
    <property type="entry name" value="SmpB"/>
</dbReference>
<dbReference type="CDD" id="cd09294">
    <property type="entry name" value="SmpB"/>
    <property type="match status" value="1"/>
</dbReference>
<dbReference type="InterPro" id="IPR000037">
    <property type="entry name" value="SsrA-bd_prot"/>
</dbReference>
<dbReference type="HAMAP" id="MF_00023">
    <property type="entry name" value="SmpB"/>
    <property type="match status" value="1"/>
</dbReference>
<organism evidence="4">
    <name type="scientific">hydrothermal vent metagenome</name>
    <dbReference type="NCBI Taxonomy" id="652676"/>
    <lineage>
        <taxon>unclassified sequences</taxon>
        <taxon>metagenomes</taxon>
        <taxon>ecological metagenomes</taxon>
    </lineage>
</organism>
<dbReference type="GO" id="GO:0070930">
    <property type="term" value="P:trans-translation-dependent protein tagging"/>
    <property type="evidence" value="ECO:0007669"/>
    <property type="project" value="TreeGrafter"/>
</dbReference>
<dbReference type="PANTHER" id="PTHR30308:SF2">
    <property type="entry name" value="SSRA-BINDING PROTEIN"/>
    <property type="match status" value="1"/>
</dbReference>
<evidence type="ECO:0000256" key="2">
    <source>
        <dbReference type="ARBA" id="ARBA00022884"/>
    </source>
</evidence>
<dbReference type="Pfam" id="PF01668">
    <property type="entry name" value="SmpB"/>
    <property type="match status" value="1"/>
</dbReference>
<evidence type="ECO:0000256" key="3">
    <source>
        <dbReference type="SAM" id="MobiDB-lite"/>
    </source>
</evidence>
<gene>
    <name evidence="4" type="ORF">MNBD_GAMMA11-3321</name>
</gene>
<keyword evidence="1" id="KW-0963">Cytoplasm</keyword>
<feature type="region of interest" description="Disordered" evidence="3">
    <location>
        <begin position="135"/>
        <end position="162"/>
    </location>
</feature>